<reference evidence="4 5" key="1">
    <citation type="journal article" date="2013" name="J. Biotechnol.">
        <title>Establishment and interpretation of the genome sequence of the phytopathogenic fungus Rhizoctonia solani AG1-IB isolate 7/3/14.</title>
        <authorList>
            <person name="Wibberg D.W."/>
            <person name="Jelonek L.J."/>
            <person name="Rupp O.R."/>
            <person name="Hennig M.H."/>
            <person name="Eikmeyer F.E."/>
            <person name="Goesmann A.G."/>
            <person name="Hartmann A.H."/>
            <person name="Borriss R.B."/>
            <person name="Grosch R.G."/>
            <person name="Puehler A.P."/>
            <person name="Schlueter A.S."/>
        </authorList>
    </citation>
    <scope>NUCLEOTIDE SEQUENCE [LARGE SCALE GENOMIC DNA]</scope>
    <source>
        <strain evidence="5">AG1-IB / isolate 7/3/14</strain>
    </source>
</reference>
<dbReference type="GO" id="GO:0005730">
    <property type="term" value="C:nucleolus"/>
    <property type="evidence" value="ECO:0007669"/>
    <property type="project" value="TreeGrafter"/>
</dbReference>
<gene>
    <name evidence="4" type="ORF">BN14_04895</name>
</gene>
<feature type="domain" description="Possible tRNA binding" evidence="3">
    <location>
        <begin position="128"/>
        <end position="278"/>
    </location>
</feature>
<dbReference type="GO" id="GO:1904812">
    <property type="term" value="P:rRNA acetylation involved in maturation of SSU-rRNA"/>
    <property type="evidence" value="ECO:0007669"/>
    <property type="project" value="TreeGrafter"/>
</dbReference>
<dbReference type="InterPro" id="IPR032672">
    <property type="entry name" value="TmcA/NAT10/Kre33"/>
</dbReference>
<dbReference type="GO" id="GO:1990883">
    <property type="term" value="F:18S rRNA cytidine N-acetyltransferase activity"/>
    <property type="evidence" value="ECO:0007669"/>
    <property type="project" value="TreeGrafter"/>
</dbReference>
<dbReference type="PANTHER" id="PTHR10925:SF5">
    <property type="entry name" value="RNA CYTIDINE ACETYLTRANSFERASE"/>
    <property type="match status" value="1"/>
</dbReference>
<dbReference type="GO" id="GO:0030686">
    <property type="term" value="C:90S preribosome"/>
    <property type="evidence" value="ECO:0007669"/>
    <property type="project" value="TreeGrafter"/>
</dbReference>
<evidence type="ECO:0000313" key="4">
    <source>
        <dbReference type="EMBL" id="CCO30863.1"/>
    </source>
</evidence>
<proteinExistence type="predicted"/>
<dbReference type="Gene3D" id="3.40.630.30">
    <property type="match status" value="1"/>
</dbReference>
<evidence type="ECO:0000259" key="2">
    <source>
        <dbReference type="Pfam" id="PF13718"/>
    </source>
</evidence>
<dbReference type="PANTHER" id="PTHR10925">
    <property type="entry name" value="N-ACETYLTRANSFERASE 10"/>
    <property type="match status" value="1"/>
</dbReference>
<feature type="domain" description="N-acetyltransferase" evidence="2">
    <location>
        <begin position="1"/>
        <end position="118"/>
    </location>
</feature>
<protein>
    <submittedName>
        <fullName evidence="4">UPF0202 protein</fullName>
    </submittedName>
</protein>
<dbReference type="InterPro" id="IPR000182">
    <property type="entry name" value="GNAT_dom"/>
</dbReference>
<dbReference type="Pfam" id="PF13725">
    <property type="entry name" value="tRNA_bind_2"/>
    <property type="match status" value="1"/>
</dbReference>
<accession>M5BSX9</accession>
<organism evidence="4 5">
    <name type="scientific">Thanatephorus cucumeris (strain AG1-IB / isolate 7/3/14)</name>
    <name type="common">Lettuce bottom rot fungus</name>
    <name type="synonym">Rhizoctonia solani</name>
    <dbReference type="NCBI Taxonomy" id="1108050"/>
    <lineage>
        <taxon>Eukaryota</taxon>
        <taxon>Fungi</taxon>
        <taxon>Dikarya</taxon>
        <taxon>Basidiomycota</taxon>
        <taxon>Agaricomycotina</taxon>
        <taxon>Agaricomycetes</taxon>
        <taxon>Cantharellales</taxon>
        <taxon>Ceratobasidiaceae</taxon>
        <taxon>Rhizoctonia</taxon>
        <taxon>Rhizoctonia solani AG-1</taxon>
    </lineage>
</organism>
<evidence type="ECO:0000256" key="1">
    <source>
        <dbReference type="SAM" id="MobiDB-lite"/>
    </source>
</evidence>
<comment type="caution">
    <text evidence="4">The sequence shown here is derived from an EMBL/GenBank/DDBJ whole genome shotgun (WGS) entry which is preliminary data.</text>
</comment>
<dbReference type="Proteomes" id="UP000012065">
    <property type="component" value="Unassembled WGS sequence"/>
</dbReference>
<dbReference type="EMBL" id="CAOJ01007065">
    <property type="protein sequence ID" value="CCO30863.1"/>
    <property type="molecule type" value="Genomic_DNA"/>
</dbReference>
<dbReference type="AlphaFoldDB" id="M5BSX9"/>
<sequence>MGYGSRALKALESFYNGELFNLDEAPEETQEEDHHLTIDPNATLLTDKIAVRSATQMPPLLQRLSQRKPEMLDYIGVSYGLSPQLLRFWKRGGYCPLYLRQTTSDLTGENTCVMLKNLGDVSEGEEHWIGAFAQDFRRRFLTLLSFQFRDFGSAPALSILEAIANTEQKSEIGLTELNFLLTPFDLKRLEAYSNSLIDYHVVLDLLPMLATLYFGKRLGQDVKLNAIQSSIMLSLGLQRKTIEEVESELDIPVNQALALFVKAIRKICTPISAARESRRDRLEATRADRRGGASRGRGRSHARAQDQAARDD</sequence>
<evidence type="ECO:0000313" key="5">
    <source>
        <dbReference type="Proteomes" id="UP000012065"/>
    </source>
</evidence>
<dbReference type="HOGENOM" id="CLU_891929_0_0_1"/>
<feature type="region of interest" description="Disordered" evidence="1">
    <location>
        <begin position="278"/>
        <end position="312"/>
    </location>
</feature>
<dbReference type="GO" id="GO:0000049">
    <property type="term" value="F:tRNA binding"/>
    <property type="evidence" value="ECO:0007669"/>
    <property type="project" value="TreeGrafter"/>
</dbReference>
<feature type="compositionally biased region" description="Basic and acidic residues" evidence="1">
    <location>
        <begin position="278"/>
        <end position="291"/>
    </location>
</feature>
<evidence type="ECO:0000259" key="3">
    <source>
        <dbReference type="Pfam" id="PF13725"/>
    </source>
</evidence>
<name>M5BSX9_THACB</name>
<dbReference type="InterPro" id="IPR027992">
    <property type="entry name" value="tRNA_bind_dom"/>
</dbReference>
<dbReference type="Pfam" id="PF13718">
    <property type="entry name" value="GNAT_acetyltr_2"/>
    <property type="match status" value="1"/>
</dbReference>